<feature type="repeat" description="PPR" evidence="2">
    <location>
        <begin position="434"/>
        <end position="468"/>
    </location>
</feature>
<dbReference type="Gene3D" id="1.25.40.10">
    <property type="entry name" value="Tetratricopeptide repeat domain"/>
    <property type="match status" value="5"/>
</dbReference>
<keyword evidence="1" id="KW-0677">Repeat</keyword>
<dbReference type="AlphaFoldDB" id="A0A8T0IW85"/>
<dbReference type="InterPro" id="IPR011990">
    <property type="entry name" value="TPR-like_helical_dom_sf"/>
</dbReference>
<feature type="repeat" description="PPR" evidence="2">
    <location>
        <begin position="768"/>
        <end position="802"/>
    </location>
</feature>
<dbReference type="PROSITE" id="PS51375">
    <property type="entry name" value="PPR"/>
    <property type="match status" value="7"/>
</dbReference>
<accession>A0A8T0IW85</accession>
<proteinExistence type="predicted"/>
<comment type="caution">
    <text evidence="4">The sequence shown here is derived from an EMBL/GenBank/DDBJ whole genome shotgun (WGS) entry which is preliminary data.</text>
</comment>
<protein>
    <recommendedName>
        <fullName evidence="3">PROP1-like PPR domain-containing protein</fullName>
    </recommendedName>
</protein>
<evidence type="ECO:0000313" key="4">
    <source>
        <dbReference type="EMBL" id="KAG0587096.1"/>
    </source>
</evidence>
<dbReference type="Proteomes" id="UP000822688">
    <property type="component" value="Chromosome 2"/>
</dbReference>
<evidence type="ECO:0000313" key="5">
    <source>
        <dbReference type="Proteomes" id="UP000822688"/>
    </source>
</evidence>
<feature type="domain" description="PROP1-like PPR" evidence="3">
    <location>
        <begin position="699"/>
        <end position="829"/>
    </location>
</feature>
<gene>
    <name evidence="4" type="ORF">KC19_2G140400</name>
</gene>
<name>A0A8T0IW85_CERPU</name>
<evidence type="ECO:0000256" key="1">
    <source>
        <dbReference type="ARBA" id="ARBA00022737"/>
    </source>
</evidence>
<dbReference type="Pfam" id="PF01535">
    <property type="entry name" value="PPR"/>
    <property type="match status" value="1"/>
</dbReference>
<feature type="repeat" description="PPR" evidence="2">
    <location>
        <begin position="504"/>
        <end position="538"/>
    </location>
</feature>
<dbReference type="Pfam" id="PF13812">
    <property type="entry name" value="PPR_3"/>
    <property type="match status" value="1"/>
</dbReference>
<evidence type="ECO:0000256" key="2">
    <source>
        <dbReference type="PROSITE-ProRule" id="PRU00708"/>
    </source>
</evidence>
<dbReference type="EMBL" id="CM026422">
    <property type="protein sequence ID" value="KAG0587096.1"/>
    <property type="molecule type" value="Genomic_DNA"/>
</dbReference>
<feature type="repeat" description="PPR" evidence="2">
    <location>
        <begin position="574"/>
        <end position="608"/>
    </location>
</feature>
<reference evidence="4" key="1">
    <citation type="submission" date="2020-06" db="EMBL/GenBank/DDBJ databases">
        <title>WGS assembly of Ceratodon purpureus strain R40.</title>
        <authorList>
            <person name="Carey S.B."/>
            <person name="Jenkins J."/>
            <person name="Shu S."/>
            <person name="Lovell J.T."/>
            <person name="Sreedasyam A."/>
            <person name="Maumus F."/>
            <person name="Tiley G.P."/>
            <person name="Fernandez-Pozo N."/>
            <person name="Barry K."/>
            <person name="Chen C."/>
            <person name="Wang M."/>
            <person name="Lipzen A."/>
            <person name="Daum C."/>
            <person name="Saski C.A."/>
            <person name="Payton A.C."/>
            <person name="Mcbreen J.C."/>
            <person name="Conrad R.E."/>
            <person name="Kollar L.M."/>
            <person name="Olsson S."/>
            <person name="Huttunen S."/>
            <person name="Landis J.B."/>
            <person name="Wickett N.J."/>
            <person name="Johnson M.G."/>
            <person name="Rensing S.A."/>
            <person name="Grimwood J."/>
            <person name="Schmutz J."/>
            <person name="Mcdaniel S.F."/>
        </authorList>
    </citation>
    <scope>NUCLEOTIDE SEQUENCE</scope>
    <source>
        <strain evidence="4">R40</strain>
    </source>
</reference>
<evidence type="ECO:0000259" key="3">
    <source>
        <dbReference type="Pfam" id="PF17177"/>
    </source>
</evidence>
<dbReference type="Pfam" id="PF17177">
    <property type="entry name" value="PPR_long"/>
    <property type="match status" value="2"/>
</dbReference>
<feature type="repeat" description="PPR" evidence="2">
    <location>
        <begin position="469"/>
        <end position="503"/>
    </location>
</feature>
<dbReference type="NCBIfam" id="TIGR00756">
    <property type="entry name" value="PPR"/>
    <property type="match status" value="4"/>
</dbReference>
<dbReference type="InterPro" id="IPR002885">
    <property type="entry name" value="PPR_rpt"/>
</dbReference>
<organism evidence="4 5">
    <name type="scientific">Ceratodon purpureus</name>
    <name type="common">Fire moss</name>
    <name type="synonym">Dicranum purpureum</name>
    <dbReference type="NCBI Taxonomy" id="3225"/>
    <lineage>
        <taxon>Eukaryota</taxon>
        <taxon>Viridiplantae</taxon>
        <taxon>Streptophyta</taxon>
        <taxon>Embryophyta</taxon>
        <taxon>Bryophyta</taxon>
        <taxon>Bryophytina</taxon>
        <taxon>Bryopsida</taxon>
        <taxon>Dicranidae</taxon>
        <taxon>Pseudoditrichales</taxon>
        <taxon>Ditrichaceae</taxon>
        <taxon>Ceratodon</taxon>
    </lineage>
</organism>
<feature type="repeat" description="PPR" evidence="2">
    <location>
        <begin position="539"/>
        <end position="573"/>
    </location>
</feature>
<feature type="domain" description="PROP1-like PPR" evidence="3">
    <location>
        <begin position="397"/>
        <end position="553"/>
    </location>
</feature>
<sequence>MMMRRGMLLQGALRAASVWDCKLFSSSVVRQGCPAVEELPESVHVEESHEASAGPSDSNLQRSGIRNVVKKVKQYGRGGRPSVETNSKIELIQDPRMMKLFNLVKEGNFEELKAAHERLLKEGANSGEKGLDVYLYSRLMTQCVRQVGNETALPIFELMVQSGVTLNVVPYTIVIRALMDLADDEKFHHSGQQGLKEVAKSEALASKGLELLHEMRSRGIRPNELTYKPIMSWLPPRGRDAQFQELKEFMAVDGVPFTGVFKFYEIRLALKVGDLKKAERLYIQAKKENDNIASSLDAHFLSTFSQADRVDDLIDLLPKVLPVMNSDKGTASAFQCLGKHRRHEAALSFLTLLKKSGGSVEQLNRAFVGYILGSAKSNKLDETLKARSDVEEQCRIEAPPEVYNILIDACCKHGHVSRGLDLLDEMQQKGKKLSPYAFNPFICDFARWGMHEEAFEMKAAMGRLGVQPSVVTYSTLINCCVKLGDMERAYSLLAEMKTNGIEPNAHCYNPLIMGFGSQERLDRALEVLKEMLAAGVQPDSYTYSMLIFACSMVRNEDKAVELFEGMLQRGVQPNAAIYSAMASVFARCGNLERSIEMVKEIERRGEEVGTEAKSAVLAGLALAGRLEEARALYGALRREGAFPEAYSVGILLVAVGKAGDLDGMFGIFEDCRKENLWTKLTYQQRAEFLNVRCINVVLGCVRHNQLGRALQFLRKVKDENIADVAVLFDKIFLHISNGGRDENEMCWLDVDDGFTVVAAMRELGLKPSRMALEALLDGCASMNDAEQAQRVVSEMEKEGLALNVFTQIRLFRAYVAAEDEERALELLQQIDPYDWQDAHVQFILQQTLQPHFEAARDSPEAAQAPETLPGVRQKLEELIELHPYRQCMDD</sequence>
<feature type="repeat" description="PPR" evidence="2">
    <location>
        <begin position="399"/>
        <end position="433"/>
    </location>
</feature>
<dbReference type="PANTHER" id="PTHR47262">
    <property type="entry name" value="OS02G0132600 PROTEIN"/>
    <property type="match status" value="1"/>
</dbReference>
<dbReference type="InterPro" id="IPR033443">
    <property type="entry name" value="PROP1-like_PPR_dom"/>
</dbReference>
<dbReference type="PANTHER" id="PTHR47262:SF1">
    <property type="entry name" value="OS02G0132600 PROTEIN"/>
    <property type="match status" value="1"/>
</dbReference>
<keyword evidence="5" id="KW-1185">Reference proteome</keyword>